<keyword evidence="12 17" id="KW-0496">Mitochondrion</keyword>
<evidence type="ECO:0000256" key="14">
    <source>
        <dbReference type="ARBA" id="ARBA00031019"/>
    </source>
</evidence>
<accession>A0A0U2KWK4</accession>
<keyword evidence="8" id="KW-1278">Translocase</keyword>
<evidence type="ECO:0000256" key="16">
    <source>
        <dbReference type="SAM" id="Phobius"/>
    </source>
</evidence>
<evidence type="ECO:0000256" key="5">
    <source>
        <dbReference type="ARBA" id="ARBA00022448"/>
    </source>
</evidence>
<evidence type="ECO:0000256" key="7">
    <source>
        <dbReference type="ARBA" id="ARBA00022692"/>
    </source>
</evidence>
<keyword evidence="6" id="KW-0679">Respiratory chain</keyword>
<dbReference type="EC" id="7.1.1.2" evidence="3"/>
<comment type="subcellular location">
    <subcellularLocation>
        <location evidence="1">Mitochondrion membrane</location>
        <topology evidence="1">Multi-pass membrane protein</topology>
    </subcellularLocation>
</comment>
<evidence type="ECO:0000256" key="9">
    <source>
        <dbReference type="ARBA" id="ARBA00022982"/>
    </source>
</evidence>
<evidence type="ECO:0000256" key="12">
    <source>
        <dbReference type="ARBA" id="ARBA00023128"/>
    </source>
</evidence>
<organism evidence="17">
    <name type="scientific">Nepa hoffmanni</name>
    <dbReference type="NCBI Taxonomy" id="796936"/>
    <lineage>
        <taxon>Eukaryota</taxon>
        <taxon>Metazoa</taxon>
        <taxon>Ecdysozoa</taxon>
        <taxon>Arthropoda</taxon>
        <taxon>Hexapoda</taxon>
        <taxon>Insecta</taxon>
        <taxon>Pterygota</taxon>
        <taxon>Neoptera</taxon>
        <taxon>Paraneoptera</taxon>
        <taxon>Hemiptera</taxon>
        <taxon>Heteroptera</taxon>
        <taxon>Panheteroptera</taxon>
        <taxon>Nepomorpha</taxon>
        <taxon>Nepidae</taxon>
        <taxon>Nepinae</taxon>
        <taxon>Nepa</taxon>
    </lineage>
</organism>
<protein>
    <recommendedName>
        <fullName evidence="4">NADH-ubiquinone oxidoreductase chain 6</fullName>
        <ecNumber evidence="3">7.1.1.2</ecNumber>
    </recommendedName>
    <alternativeName>
        <fullName evidence="14">NADH dehydrogenase subunit 6</fullName>
    </alternativeName>
</protein>
<dbReference type="GO" id="GO:0031966">
    <property type="term" value="C:mitochondrial membrane"/>
    <property type="evidence" value="ECO:0007669"/>
    <property type="project" value="UniProtKB-SubCell"/>
</dbReference>
<evidence type="ECO:0000256" key="10">
    <source>
        <dbReference type="ARBA" id="ARBA00022989"/>
    </source>
</evidence>
<geneLocation type="mitochondrion" evidence="17"/>
<dbReference type="EMBL" id="KT031802">
    <property type="protein sequence ID" value="ALG35809.1"/>
    <property type="molecule type" value="Genomic_DNA"/>
</dbReference>
<feature type="transmembrane region" description="Helical" evidence="16">
    <location>
        <begin position="137"/>
        <end position="159"/>
    </location>
</feature>
<dbReference type="PANTHER" id="PTHR11435:SF1">
    <property type="entry name" value="NADH-UBIQUINONE OXIDOREDUCTASE CHAIN 6"/>
    <property type="match status" value="1"/>
</dbReference>
<evidence type="ECO:0000313" key="17">
    <source>
        <dbReference type="EMBL" id="ALG35809.1"/>
    </source>
</evidence>
<evidence type="ECO:0000256" key="8">
    <source>
        <dbReference type="ARBA" id="ARBA00022967"/>
    </source>
</evidence>
<reference evidence="17" key="1">
    <citation type="journal article" date="2015" name="Mitochondrial DNA">
        <title>The complete mitochondrial genome of Nepa hoffmanni (Hemiptera: Heteroptera: Nepidae).</title>
        <authorList>
            <person name="Zhang D."/>
            <person name="Xie T."/>
            <person name="Li T."/>
            <person name="Bu W."/>
        </authorList>
    </citation>
    <scope>NUCLEOTIDE SEQUENCE</scope>
</reference>
<name>A0A0U2KWK4_9HEMI</name>
<evidence type="ECO:0000256" key="4">
    <source>
        <dbReference type="ARBA" id="ARBA00021095"/>
    </source>
</evidence>
<dbReference type="PANTHER" id="PTHR11435">
    <property type="entry name" value="NADH UBIQUINONE OXIDOREDUCTASE SUBUNIT ND6"/>
    <property type="match status" value="1"/>
</dbReference>
<evidence type="ECO:0000256" key="6">
    <source>
        <dbReference type="ARBA" id="ARBA00022660"/>
    </source>
</evidence>
<keyword evidence="13 16" id="KW-0472">Membrane</keyword>
<keyword evidence="10 16" id="KW-1133">Transmembrane helix</keyword>
<evidence type="ECO:0000256" key="11">
    <source>
        <dbReference type="ARBA" id="ARBA00023027"/>
    </source>
</evidence>
<dbReference type="GO" id="GO:0008137">
    <property type="term" value="F:NADH dehydrogenase (ubiquinone) activity"/>
    <property type="evidence" value="ECO:0007669"/>
    <property type="project" value="UniProtKB-EC"/>
</dbReference>
<dbReference type="GeneID" id="26048234"/>
<evidence type="ECO:0000256" key="1">
    <source>
        <dbReference type="ARBA" id="ARBA00004225"/>
    </source>
</evidence>
<evidence type="ECO:0000256" key="15">
    <source>
        <dbReference type="ARBA" id="ARBA00049551"/>
    </source>
</evidence>
<gene>
    <name evidence="17" type="primary">ND6</name>
</gene>
<evidence type="ECO:0000256" key="2">
    <source>
        <dbReference type="ARBA" id="ARBA00005698"/>
    </source>
</evidence>
<dbReference type="AlphaFoldDB" id="A0A0U2KWK4"/>
<feature type="transmembrane region" description="Helical" evidence="16">
    <location>
        <begin position="47"/>
        <end position="71"/>
    </location>
</feature>
<keyword evidence="9" id="KW-0249">Electron transport</keyword>
<comment type="similarity">
    <text evidence="2">Belongs to the complex I subunit 6 family.</text>
</comment>
<dbReference type="InterPro" id="IPR050269">
    <property type="entry name" value="ComplexI_Subunit6"/>
</dbReference>
<dbReference type="CTD" id="4541"/>
<comment type="catalytic activity">
    <reaction evidence="15">
        <text>a ubiquinone + NADH + 5 H(+)(in) = a ubiquinol + NAD(+) + 4 H(+)(out)</text>
        <dbReference type="Rhea" id="RHEA:29091"/>
        <dbReference type="Rhea" id="RHEA-COMP:9565"/>
        <dbReference type="Rhea" id="RHEA-COMP:9566"/>
        <dbReference type="ChEBI" id="CHEBI:15378"/>
        <dbReference type="ChEBI" id="CHEBI:16389"/>
        <dbReference type="ChEBI" id="CHEBI:17976"/>
        <dbReference type="ChEBI" id="CHEBI:57540"/>
        <dbReference type="ChEBI" id="CHEBI:57945"/>
        <dbReference type="EC" id="7.1.1.2"/>
    </reaction>
</comment>
<feature type="transmembrane region" description="Helical" evidence="16">
    <location>
        <begin position="83"/>
        <end position="101"/>
    </location>
</feature>
<keyword evidence="11" id="KW-0520">NAD</keyword>
<sequence length="167" mass="19492">MKIMIMMYMTLMSMTLPFLKHPLSMGMILMMFTASTAIISGMMIKSFWFSYMLFIILMGGMLVLFMYMASIASNEKMNFSMKIMLMWMTTTMITIPMTQLMDSTLMENMQNKMEIKIMENEQTLSLMKLFSGQSSKITMMMVTYLLLTMIIVTFIVNIYEGPMRKKN</sequence>
<evidence type="ECO:0000256" key="13">
    <source>
        <dbReference type="ARBA" id="ARBA00023136"/>
    </source>
</evidence>
<keyword evidence="7 16" id="KW-0812">Transmembrane</keyword>
<evidence type="ECO:0000256" key="3">
    <source>
        <dbReference type="ARBA" id="ARBA00012944"/>
    </source>
</evidence>
<dbReference type="RefSeq" id="YP_009172409.1">
    <property type="nucleotide sequence ID" value="NC_028084.1"/>
</dbReference>
<proteinExistence type="inferred from homology"/>
<keyword evidence="5" id="KW-0813">Transport</keyword>